<dbReference type="Pfam" id="PF18883">
    <property type="entry name" value="AC_1"/>
    <property type="match status" value="1"/>
</dbReference>
<dbReference type="PROSITE" id="PS51208">
    <property type="entry name" value="AUTOTRANSPORTER"/>
    <property type="match status" value="1"/>
</dbReference>
<feature type="region of interest" description="Disordered" evidence="1">
    <location>
        <begin position="735"/>
        <end position="758"/>
    </location>
</feature>
<evidence type="ECO:0000259" key="2">
    <source>
        <dbReference type="PROSITE" id="PS51208"/>
    </source>
</evidence>
<dbReference type="Proteomes" id="UP001300015">
    <property type="component" value="Unassembled WGS sequence"/>
</dbReference>
<dbReference type="SMART" id="SM00869">
    <property type="entry name" value="Autotransporter"/>
    <property type="match status" value="1"/>
</dbReference>
<dbReference type="RefSeq" id="WP_256698993.1">
    <property type="nucleotide sequence ID" value="NZ_JANIES010000002.1"/>
</dbReference>
<dbReference type="NCBIfam" id="TIGR04415">
    <property type="entry name" value="O_hepto_targRPT"/>
    <property type="match status" value="9"/>
</dbReference>
<evidence type="ECO:0000256" key="1">
    <source>
        <dbReference type="SAM" id="MobiDB-lite"/>
    </source>
</evidence>
<dbReference type="InterPro" id="IPR043990">
    <property type="entry name" value="AC_1"/>
</dbReference>
<feature type="compositionally biased region" description="Polar residues" evidence="1">
    <location>
        <begin position="748"/>
        <end position="758"/>
    </location>
</feature>
<dbReference type="InterPro" id="IPR030930">
    <property type="entry name" value="AIDA"/>
</dbReference>
<dbReference type="InterPro" id="IPR012332">
    <property type="entry name" value="Autotransporter_pectin_lyase_C"/>
</dbReference>
<dbReference type="InterPro" id="IPR024973">
    <property type="entry name" value="ESPR"/>
</dbReference>
<dbReference type="InterPro" id="IPR036709">
    <property type="entry name" value="Autotransporte_beta_dom_sf"/>
</dbReference>
<dbReference type="Pfam" id="PF16168">
    <property type="entry name" value="AIDA"/>
    <property type="match status" value="2"/>
</dbReference>
<dbReference type="SUPFAM" id="SSF103515">
    <property type="entry name" value="Autotransporter"/>
    <property type="match status" value="1"/>
</dbReference>
<sequence length="1077" mass="108526">MNKAYRIVWSATRQAWVVASERAGCGGRPPMAVKRIVGTLLLMGMAGTAAATTYDGTTVSSGSLTLNNGDIANNISVISGGNLNVNNGGLVTSSNVGNGVNLSNIVVSSGGSAVSTIVNSSGRQYVNSGGSATGTILNGGSEIIYVGAHVSGSTVNSRAQQEVYGNVTSTTVNNGGSLLVLGGTTQSTHVTSGGLEYVISGTSESALIDAWGNQTIYSGANAVSAVIAGGTQRVSGSAIDTTVKSGGVQYVSSGGSSTGTIIEANASQGIYGTATSTQVNSGGAEYVYSGGSASLTTVKDAAYMQIFTGGSASQATINSGGTLYAFEGANATDLVINAGGRLNTFTGATLSGTNALGEFSIISGHAKNVLLENNGSLTVDATDSSESTIINQGGAEYVNGSASGSVVNNGGVQRVMAGGTANGTTANAGGEQQVYGTAISTTVNSGGALSVFDGGVAKQAMINSGGSLSVNSGGTATDTTVQAGGLLNIADGGILTLADNHFVNNGTTAYDTASDMSLDTNLSGTGQLTKNGSGTLTLGGTLAQSQVNLNAGSLIMDGLQATTDIVAISGTSLSLVNSASLTGIIDPTDVNIDSSSTWNITGDSLVDTLTNAGSIVFAAPQGTFTPRTLTVTNLVGNGGTITLNTVAGNSSSPTDKLIIDGGQATGSTSLRVLNRGGLGAQTTGNGINLVSAINGATTDSGAFSLNQPLVAGAYSYSLYRNADQSWYLTSQQISTSTPATPATPGTPDQDSGTGTPVSNTVNYRDGMWSYAALPALSFDYDRLVAGTADTRFHYAQDSRMWGRVVAGQLRHDNNGSLTGGGVPESSGAYSFLQIGGDLWQFSGSTADWRAGIYGATGLMRSDVWRDGGKSEAGTDRDTVYTGGAYLSGQSLEGLRLDGLLQVSHHSISTASNDGTRLSTSGTGWLASAQAGQAFMLTPTLSLEPQLQYTIQGISLDNAQDDAASLDWSDSRRQSVQAGLRIGAPLNSPAKVLWWVTPSLTQSFGGHSNVSASVQGVSDSTASFRTDLSGTSIGLNGGVNAQIRENVKLGVQGGYSEALHGGESGGFYGLVNLGYSFR</sequence>
<keyword evidence="4" id="KW-1185">Reference proteome</keyword>
<feature type="compositionally biased region" description="Low complexity" evidence="1">
    <location>
        <begin position="735"/>
        <end position="747"/>
    </location>
</feature>
<comment type="caution">
    <text evidence="3">The sequence shown here is derived from an EMBL/GenBank/DDBJ whole genome shotgun (WGS) entry which is preliminary data.</text>
</comment>
<reference evidence="3 4" key="1">
    <citation type="submission" date="2022-07" db="EMBL/GenBank/DDBJ databases">
        <title>Pantoea trifolii sp. nov. isolated from root nodules of Trifolium rubens.</title>
        <authorList>
            <person name="Kalita M."/>
            <person name="Wdowiak-Wrobel S."/>
            <person name="Marek-Kozaczuk M."/>
            <person name="Palusinska-Szysz M."/>
            <person name="Sokolowski W."/>
            <person name="Coutinho T."/>
            <person name="Hlahane L."/>
        </authorList>
    </citation>
    <scope>NUCLEOTIDE SEQUENCE [LARGE SCALE GENOMIC DNA]</scope>
    <source>
        <strain evidence="3 4">MMK2</strain>
    </source>
</reference>
<dbReference type="Pfam" id="PF13018">
    <property type="entry name" value="ESPR"/>
    <property type="match status" value="1"/>
</dbReference>
<dbReference type="SUPFAM" id="SSF51126">
    <property type="entry name" value="Pectin lyase-like"/>
    <property type="match status" value="1"/>
</dbReference>
<dbReference type="CDD" id="cd01344">
    <property type="entry name" value="PL2_Passenger_AT"/>
    <property type="match status" value="1"/>
</dbReference>
<evidence type="ECO:0000313" key="4">
    <source>
        <dbReference type="Proteomes" id="UP001300015"/>
    </source>
</evidence>
<proteinExistence type="predicted"/>
<gene>
    <name evidence="3" type="ORF">NQH49_22705</name>
</gene>
<dbReference type="Pfam" id="PF03797">
    <property type="entry name" value="Autotransporter"/>
    <property type="match status" value="1"/>
</dbReference>
<dbReference type="EMBL" id="JANIET010000002">
    <property type="protein sequence ID" value="MCQ8230278.1"/>
    <property type="molecule type" value="Genomic_DNA"/>
</dbReference>
<evidence type="ECO:0000313" key="3">
    <source>
        <dbReference type="EMBL" id="MCQ8230278.1"/>
    </source>
</evidence>
<organism evidence="3 4">
    <name type="scientific">Pantoea trifolii</name>
    <dbReference type="NCBI Taxonomy" id="2968030"/>
    <lineage>
        <taxon>Bacteria</taxon>
        <taxon>Pseudomonadati</taxon>
        <taxon>Pseudomonadota</taxon>
        <taxon>Gammaproteobacteria</taxon>
        <taxon>Enterobacterales</taxon>
        <taxon>Erwiniaceae</taxon>
        <taxon>Pantoea</taxon>
    </lineage>
</organism>
<dbReference type="Gene3D" id="2.40.128.130">
    <property type="entry name" value="Autotransporter beta-domain"/>
    <property type="match status" value="1"/>
</dbReference>
<dbReference type="Gene3D" id="2.160.20.20">
    <property type="match status" value="2"/>
</dbReference>
<name>A0ABT1VRV9_9GAMM</name>
<protein>
    <submittedName>
        <fullName evidence="3">Autotransporter adhesin family protein</fullName>
    </submittedName>
</protein>
<accession>A0ABT1VRV9</accession>
<feature type="domain" description="Autotransporter" evidence="2">
    <location>
        <begin position="793"/>
        <end position="1076"/>
    </location>
</feature>
<dbReference type="InterPro" id="IPR011050">
    <property type="entry name" value="Pectin_lyase_fold/virulence"/>
</dbReference>
<dbReference type="InterPro" id="IPR005546">
    <property type="entry name" value="Autotransporte_beta"/>
</dbReference>